<feature type="signal peptide" evidence="10">
    <location>
        <begin position="1"/>
        <end position="21"/>
    </location>
</feature>
<evidence type="ECO:0000256" key="8">
    <source>
        <dbReference type="ARBA" id="ARBA00023134"/>
    </source>
</evidence>
<evidence type="ECO:0000259" key="11">
    <source>
        <dbReference type="Pfam" id="PF00925"/>
    </source>
</evidence>
<dbReference type="PANTHER" id="PTHR21327">
    <property type="entry name" value="GTP CYCLOHYDROLASE II-RELATED"/>
    <property type="match status" value="1"/>
</dbReference>
<evidence type="ECO:0000256" key="4">
    <source>
        <dbReference type="ARBA" id="ARBA00022619"/>
    </source>
</evidence>
<evidence type="ECO:0000256" key="6">
    <source>
        <dbReference type="ARBA" id="ARBA00022741"/>
    </source>
</evidence>
<dbReference type="EMBL" id="BRXW01000015">
    <property type="protein sequence ID" value="GMH99748.1"/>
    <property type="molecule type" value="Genomic_DNA"/>
</dbReference>
<keyword evidence="8" id="KW-0342">GTP-binding</keyword>
<dbReference type="Pfam" id="PF00925">
    <property type="entry name" value="GTP_cyclohydro2"/>
    <property type="match status" value="1"/>
</dbReference>
<keyword evidence="7" id="KW-0378">Hydrolase</keyword>
<comment type="similarity">
    <text evidence="2">In the N-terminal section; belongs to the DHBP synthase family.</text>
</comment>
<dbReference type="SUPFAM" id="SSF55821">
    <property type="entry name" value="YrdC/RibB"/>
    <property type="match status" value="1"/>
</dbReference>
<dbReference type="InterPro" id="IPR000926">
    <property type="entry name" value="RibA"/>
</dbReference>
<keyword evidence="5" id="KW-0479">Metal-binding</keyword>
<dbReference type="PANTHER" id="PTHR21327:SF47">
    <property type="entry name" value="GTP CYCLOHYDROLASE II DOMAIN-CONTAINING PROTEIN"/>
    <property type="match status" value="1"/>
</dbReference>
<dbReference type="OrthoDB" id="60371at2759"/>
<evidence type="ECO:0000313" key="12">
    <source>
        <dbReference type="EMBL" id="GMH99748.1"/>
    </source>
</evidence>
<dbReference type="InterPro" id="IPR036144">
    <property type="entry name" value="RibA-like_sf"/>
</dbReference>
<dbReference type="InterPro" id="IPR032677">
    <property type="entry name" value="GTP_cyclohydro_II"/>
</dbReference>
<dbReference type="GO" id="GO:0005829">
    <property type="term" value="C:cytosol"/>
    <property type="evidence" value="ECO:0007669"/>
    <property type="project" value="TreeGrafter"/>
</dbReference>
<proteinExistence type="inferred from homology"/>
<comment type="caution">
    <text evidence="12">The sequence shown here is derived from an EMBL/GenBank/DDBJ whole genome shotgun (WGS) entry which is preliminary data.</text>
</comment>
<keyword evidence="4" id="KW-0686">Riboflavin biosynthesis</keyword>
<dbReference type="GO" id="GO:0003935">
    <property type="term" value="F:GTP cyclohydrolase II activity"/>
    <property type="evidence" value="ECO:0007669"/>
    <property type="project" value="UniProtKB-EC"/>
</dbReference>
<dbReference type="Proteomes" id="UP001165122">
    <property type="component" value="Unassembled WGS sequence"/>
</dbReference>
<dbReference type="CDD" id="cd00641">
    <property type="entry name" value="GTP_cyclohydro2"/>
    <property type="match status" value="1"/>
</dbReference>
<protein>
    <recommendedName>
        <fullName evidence="3">GTP cyclohydrolase II</fullName>
        <ecNumber evidence="3">3.5.4.25</ecNumber>
    </recommendedName>
</protein>
<evidence type="ECO:0000256" key="1">
    <source>
        <dbReference type="ARBA" id="ARBA00005104"/>
    </source>
</evidence>
<gene>
    <name evidence="12" type="ORF">TrLO_g9587</name>
</gene>
<name>A0A9W7F3N1_9STRA</name>
<dbReference type="SUPFAM" id="SSF142695">
    <property type="entry name" value="RibA-like"/>
    <property type="match status" value="1"/>
</dbReference>
<dbReference type="NCBIfam" id="TIGR00506">
    <property type="entry name" value="ribB"/>
    <property type="match status" value="1"/>
</dbReference>
<evidence type="ECO:0000256" key="9">
    <source>
        <dbReference type="ARBA" id="ARBA00049295"/>
    </source>
</evidence>
<dbReference type="InterPro" id="IPR000422">
    <property type="entry name" value="DHBP_synthase_RibB"/>
</dbReference>
<evidence type="ECO:0000256" key="3">
    <source>
        <dbReference type="ARBA" id="ARBA00012762"/>
    </source>
</evidence>
<organism evidence="12 13">
    <name type="scientific">Triparma laevis f. longispina</name>
    <dbReference type="NCBI Taxonomy" id="1714387"/>
    <lineage>
        <taxon>Eukaryota</taxon>
        <taxon>Sar</taxon>
        <taxon>Stramenopiles</taxon>
        <taxon>Ochrophyta</taxon>
        <taxon>Bolidophyceae</taxon>
        <taxon>Parmales</taxon>
        <taxon>Triparmaceae</taxon>
        <taxon>Triparma</taxon>
    </lineage>
</organism>
<evidence type="ECO:0000313" key="13">
    <source>
        <dbReference type="Proteomes" id="UP001165122"/>
    </source>
</evidence>
<keyword evidence="10" id="KW-0732">Signal</keyword>
<evidence type="ECO:0000256" key="2">
    <source>
        <dbReference type="ARBA" id="ARBA00005520"/>
    </source>
</evidence>
<feature type="chain" id="PRO_5040926795" description="GTP cyclohydrolase II" evidence="10">
    <location>
        <begin position="22"/>
        <end position="522"/>
    </location>
</feature>
<keyword evidence="13" id="KW-1185">Reference proteome</keyword>
<dbReference type="InterPro" id="IPR017945">
    <property type="entry name" value="DHBP_synth_RibB-like_a/b_dom"/>
</dbReference>
<evidence type="ECO:0000256" key="5">
    <source>
        <dbReference type="ARBA" id="ARBA00022723"/>
    </source>
</evidence>
<sequence length="522" mass="56931">MSPFLLTLFLSVLLLLPFVSAFTLGKNLNIPHAKHKQKSLGVLKDSERVDGVGDVSTHNEWIPHGDSLLPTPIGTFRIRSFRSPLSLPYSQSSPMNPLEPVVIYSAPEGSDPDQPFLGSDVVDVRLHDQCFTSEVFGSLRCDCASQLTTALKRINQHGGAIVYLMQEGRGIGIANKIAAYALQDKGFDTVDANLHLGLPAEAREYTCVPSILKSLGITKINLLTNNPFKVEMLKKLDVKVEGTSKVLGEVNEFNRGYLLAKKERMDHVLSEENIMPMARRGGAAVAEKDANVVNGESNEGVIASSDGWCFGRQSVLDSIASMSRGELVCVVDDMSRENEGDLILSAELATPETIHHMVKCTSGVLCVAMEDDFMQNLKLPPMLKNNQDPKGTAFAVSVDATQKHGITTGISARDRAMTCNLLAKGSLENSEVTDEDFVRPGHIFPLRARPNGVIARDGHTEASVDLPRLAGLAPSGVLCEIVSEENIGEMARLPELKRMCEREGWVLTSIADIRQFRIEEGK</sequence>
<reference evidence="13" key="1">
    <citation type="journal article" date="2023" name="Commun. Biol.">
        <title>Genome analysis of Parmales, the sister group of diatoms, reveals the evolutionary specialization of diatoms from phago-mixotrophs to photoautotrophs.</title>
        <authorList>
            <person name="Ban H."/>
            <person name="Sato S."/>
            <person name="Yoshikawa S."/>
            <person name="Yamada K."/>
            <person name="Nakamura Y."/>
            <person name="Ichinomiya M."/>
            <person name="Sato N."/>
            <person name="Blanc-Mathieu R."/>
            <person name="Endo H."/>
            <person name="Kuwata A."/>
            <person name="Ogata H."/>
        </authorList>
    </citation>
    <scope>NUCLEOTIDE SEQUENCE [LARGE SCALE GENOMIC DNA]</scope>
    <source>
        <strain evidence="13">NIES 3700</strain>
    </source>
</reference>
<dbReference type="Gene3D" id="3.90.870.10">
    <property type="entry name" value="DHBP synthase"/>
    <property type="match status" value="1"/>
</dbReference>
<dbReference type="GO" id="GO:0008686">
    <property type="term" value="F:3,4-dihydroxy-2-butanone-4-phosphate synthase activity"/>
    <property type="evidence" value="ECO:0007669"/>
    <property type="project" value="InterPro"/>
</dbReference>
<dbReference type="GO" id="GO:0046872">
    <property type="term" value="F:metal ion binding"/>
    <property type="evidence" value="ECO:0007669"/>
    <property type="project" value="UniProtKB-KW"/>
</dbReference>
<accession>A0A9W7F3N1</accession>
<dbReference type="AlphaFoldDB" id="A0A9W7F3N1"/>
<keyword evidence="6" id="KW-0547">Nucleotide-binding</keyword>
<feature type="domain" description="GTP cyclohydrolase II" evidence="11">
    <location>
        <begin position="69"/>
        <end position="242"/>
    </location>
</feature>
<evidence type="ECO:0000256" key="10">
    <source>
        <dbReference type="SAM" id="SignalP"/>
    </source>
</evidence>
<dbReference type="NCBIfam" id="NF001591">
    <property type="entry name" value="PRK00393.1"/>
    <property type="match status" value="1"/>
</dbReference>
<dbReference type="GO" id="GO:0009231">
    <property type="term" value="P:riboflavin biosynthetic process"/>
    <property type="evidence" value="ECO:0007669"/>
    <property type="project" value="UniProtKB-KW"/>
</dbReference>
<dbReference type="Gene3D" id="3.40.50.10990">
    <property type="entry name" value="GTP cyclohydrolase II"/>
    <property type="match status" value="1"/>
</dbReference>
<dbReference type="Pfam" id="PF00926">
    <property type="entry name" value="DHBP_synthase"/>
    <property type="match status" value="1"/>
</dbReference>
<comment type="catalytic activity">
    <reaction evidence="9">
        <text>GTP + 4 H2O = 2,5-diamino-6-hydroxy-4-(5-phosphoribosylamino)-pyrimidine + formate + 2 phosphate + 3 H(+)</text>
        <dbReference type="Rhea" id="RHEA:23704"/>
        <dbReference type="ChEBI" id="CHEBI:15377"/>
        <dbReference type="ChEBI" id="CHEBI:15378"/>
        <dbReference type="ChEBI" id="CHEBI:15740"/>
        <dbReference type="ChEBI" id="CHEBI:37565"/>
        <dbReference type="ChEBI" id="CHEBI:43474"/>
        <dbReference type="ChEBI" id="CHEBI:58614"/>
        <dbReference type="EC" id="3.5.4.25"/>
    </reaction>
</comment>
<dbReference type="EC" id="3.5.4.25" evidence="3"/>
<dbReference type="GO" id="GO:0005525">
    <property type="term" value="F:GTP binding"/>
    <property type="evidence" value="ECO:0007669"/>
    <property type="project" value="UniProtKB-KW"/>
</dbReference>
<evidence type="ECO:0000256" key="7">
    <source>
        <dbReference type="ARBA" id="ARBA00022801"/>
    </source>
</evidence>
<comment type="pathway">
    <text evidence="1">Cofactor biosynthesis; riboflavin biosynthesis.</text>
</comment>